<reference evidence="1" key="1">
    <citation type="submission" date="2022-07" db="EMBL/GenBank/DDBJ databases">
        <title>The genome of Lyophyllum shimeji provides insight into the initial evolution of ectomycorrhizal fungal genome.</title>
        <authorList>
            <person name="Kobayashi Y."/>
            <person name="Shibata T."/>
            <person name="Hirakawa H."/>
            <person name="Shigenobu S."/>
            <person name="Nishiyama T."/>
            <person name="Yamada A."/>
            <person name="Hasebe M."/>
            <person name="Kawaguchi M."/>
        </authorList>
    </citation>
    <scope>NUCLEOTIDE SEQUENCE</scope>
    <source>
        <strain evidence="1">AT787</strain>
    </source>
</reference>
<keyword evidence="2" id="KW-1185">Reference proteome</keyword>
<comment type="caution">
    <text evidence="1">The sequence shown here is derived from an EMBL/GenBank/DDBJ whole genome shotgun (WGS) entry which is preliminary data.</text>
</comment>
<evidence type="ECO:0008006" key="3">
    <source>
        <dbReference type="Google" id="ProtNLM"/>
    </source>
</evidence>
<organism evidence="1 2">
    <name type="scientific">Lyophyllum shimeji</name>
    <name type="common">Hon-shimeji</name>
    <name type="synonym">Tricholoma shimeji</name>
    <dbReference type="NCBI Taxonomy" id="47721"/>
    <lineage>
        <taxon>Eukaryota</taxon>
        <taxon>Fungi</taxon>
        <taxon>Dikarya</taxon>
        <taxon>Basidiomycota</taxon>
        <taxon>Agaricomycotina</taxon>
        <taxon>Agaricomycetes</taxon>
        <taxon>Agaricomycetidae</taxon>
        <taxon>Agaricales</taxon>
        <taxon>Tricholomatineae</taxon>
        <taxon>Lyophyllaceae</taxon>
        <taxon>Lyophyllum</taxon>
    </lineage>
</organism>
<dbReference type="AlphaFoldDB" id="A0A9P3PK33"/>
<dbReference type="OrthoDB" id="2635672at2759"/>
<proteinExistence type="predicted"/>
<accession>A0A9P3PK33</accession>
<dbReference type="EMBL" id="BRPK01000004">
    <property type="protein sequence ID" value="GLB37378.1"/>
    <property type="molecule type" value="Genomic_DNA"/>
</dbReference>
<dbReference type="Proteomes" id="UP001063166">
    <property type="component" value="Unassembled WGS sequence"/>
</dbReference>
<sequence length="510" mass="56554">MVDPGIEPQHPAAMVQDASLLLSLSTELLLLILEYLPNAALLAISKTSQRLHCFALPAYLSRHGISNSQPTSLILHGKTIDALPGLRASLSITSLDSISCKFEGPDEARFARDVTNLLRFIHKLTRVNCVTLHMGSIDARWVYGFATAKSDAWKPTFLRLLDTILERHCSSLTVTHGYFVLPMSPKGGLAWHHQLVGTSESVAAARSTFLGYSFAARRQRPSIERRLSSTELKSFSIHSNMLLVQPFCDWTLRTLNSCDIRSLSVSFWGISQDTWASILPTITLPSLVEFTAGTTDIAFPDLIEFLSRHPSIHTLNLHPHFGYPGSQKRPRRSKHKRLLPQLTALGGSPSNITTLLSQLHPPPQLYTIALSLPMHQRVFQLSDFEQLNQHIAHVTHDITVPTVLKLEFTVPYETSAAQPPIEEGDRGIAAVFRGVQTLSFSSDGTFAFEKWVVSVLPAWLTNFVALRHVRFAQVCAPAEVDARQRLVTAITARCPGVQTVTVGDHIQSFR</sequence>
<protein>
    <recommendedName>
        <fullName evidence="3">F-box domain-containing protein</fullName>
    </recommendedName>
</protein>
<gene>
    <name evidence="1" type="ORF">LshimejAT787_0404290</name>
</gene>
<name>A0A9P3PK33_LYOSH</name>
<evidence type="ECO:0000313" key="1">
    <source>
        <dbReference type="EMBL" id="GLB37378.1"/>
    </source>
</evidence>
<evidence type="ECO:0000313" key="2">
    <source>
        <dbReference type="Proteomes" id="UP001063166"/>
    </source>
</evidence>